<evidence type="ECO:0000313" key="7">
    <source>
        <dbReference type="Proteomes" id="UP001387100"/>
    </source>
</evidence>
<dbReference type="Pfam" id="PF02674">
    <property type="entry name" value="Colicin_V"/>
    <property type="match status" value="1"/>
</dbReference>
<dbReference type="InterPro" id="IPR003825">
    <property type="entry name" value="Colicin-V_CvpA"/>
</dbReference>
<reference evidence="6 7" key="1">
    <citation type="journal article" date="2017" name="Int. J. Syst. Evol. Microbiol.">
        <title>Pseudokineococcus basanitobsidens sp. nov., isolated from volcanic rock.</title>
        <authorList>
            <person name="Lee D.W."/>
            <person name="Park M.Y."/>
            <person name="Kim J.J."/>
            <person name="Kim B.S."/>
        </authorList>
    </citation>
    <scope>NUCLEOTIDE SEQUENCE [LARGE SCALE GENOMIC DNA]</scope>
    <source>
        <strain evidence="6 7">DSM 103726</strain>
    </source>
</reference>
<keyword evidence="4 5" id="KW-0472">Membrane</keyword>
<comment type="caution">
    <text evidence="6">The sequence shown here is derived from an EMBL/GenBank/DDBJ whole genome shotgun (WGS) entry which is preliminary data.</text>
</comment>
<comment type="subcellular location">
    <subcellularLocation>
        <location evidence="1">Membrane</location>
        <topology evidence="1">Multi-pass membrane protein</topology>
    </subcellularLocation>
</comment>
<feature type="transmembrane region" description="Helical" evidence="5">
    <location>
        <begin position="44"/>
        <end position="64"/>
    </location>
</feature>
<feature type="transmembrane region" description="Helical" evidence="5">
    <location>
        <begin position="76"/>
        <end position="105"/>
    </location>
</feature>
<evidence type="ECO:0000313" key="6">
    <source>
        <dbReference type="EMBL" id="MEJ5943805.1"/>
    </source>
</evidence>
<keyword evidence="2 5" id="KW-0812">Transmembrane</keyword>
<evidence type="ECO:0000256" key="4">
    <source>
        <dbReference type="ARBA" id="ARBA00023136"/>
    </source>
</evidence>
<sequence>MGQLSPTGTSVQELLSRATVVDLVALVVVVLAALGGWRSGGGTVLGRLVGGGAGLVLGLRAPAVVGPLLPSVEPGWVVPVGCLVVGVLLGLALGGAVGGLVSGLLARLHVGVLDRLLGALASGAVAALVCVGLVSAAAAWGGPSLRGYVTDGVVASAGTDLLGDLPSGSGAGHQLADRAGDVLPGAPAGR</sequence>
<feature type="transmembrane region" description="Helical" evidence="5">
    <location>
        <begin position="117"/>
        <end position="140"/>
    </location>
</feature>
<dbReference type="RefSeq" id="WP_339573197.1">
    <property type="nucleotide sequence ID" value="NZ_JBBIAA010000001.1"/>
</dbReference>
<dbReference type="EMBL" id="JBBIAA010000001">
    <property type="protein sequence ID" value="MEJ5943805.1"/>
    <property type="molecule type" value="Genomic_DNA"/>
</dbReference>
<evidence type="ECO:0000256" key="1">
    <source>
        <dbReference type="ARBA" id="ARBA00004141"/>
    </source>
</evidence>
<evidence type="ECO:0000256" key="3">
    <source>
        <dbReference type="ARBA" id="ARBA00022989"/>
    </source>
</evidence>
<keyword evidence="7" id="KW-1185">Reference proteome</keyword>
<keyword evidence="3 5" id="KW-1133">Transmembrane helix</keyword>
<dbReference type="Proteomes" id="UP001387100">
    <property type="component" value="Unassembled WGS sequence"/>
</dbReference>
<evidence type="ECO:0000256" key="2">
    <source>
        <dbReference type="ARBA" id="ARBA00022692"/>
    </source>
</evidence>
<gene>
    <name evidence="6" type="ORF">WDZ17_00665</name>
</gene>
<proteinExistence type="predicted"/>
<organism evidence="6 7">
    <name type="scientific">Pseudokineococcus basanitobsidens</name>
    <dbReference type="NCBI Taxonomy" id="1926649"/>
    <lineage>
        <taxon>Bacteria</taxon>
        <taxon>Bacillati</taxon>
        <taxon>Actinomycetota</taxon>
        <taxon>Actinomycetes</taxon>
        <taxon>Kineosporiales</taxon>
        <taxon>Kineosporiaceae</taxon>
        <taxon>Pseudokineococcus</taxon>
    </lineage>
</organism>
<name>A0ABU8RFI2_9ACTN</name>
<evidence type="ECO:0000256" key="5">
    <source>
        <dbReference type="SAM" id="Phobius"/>
    </source>
</evidence>
<protein>
    <submittedName>
        <fullName evidence="6">CvpA family protein</fullName>
    </submittedName>
</protein>
<feature type="transmembrane region" description="Helical" evidence="5">
    <location>
        <begin position="20"/>
        <end position="37"/>
    </location>
</feature>
<accession>A0ABU8RFI2</accession>